<dbReference type="PANTHER" id="PTHR43441">
    <property type="entry name" value="RIBOSOMAL-PROTEIN-SERINE ACETYLTRANSFERASE"/>
    <property type="match status" value="1"/>
</dbReference>
<reference evidence="2" key="1">
    <citation type="journal article" date="2014" name="Int. J. Syst. Evol. Microbiol.">
        <title>Complete genome sequence of Corynebacterium casei LMG S-19264T (=DSM 44701T), isolated from a smear-ripened cheese.</title>
        <authorList>
            <consortium name="US DOE Joint Genome Institute (JGI-PGF)"/>
            <person name="Walter F."/>
            <person name="Albersmeier A."/>
            <person name="Kalinowski J."/>
            <person name="Ruckert C."/>
        </authorList>
    </citation>
    <scope>NUCLEOTIDE SEQUENCE</scope>
    <source>
        <strain evidence="2">JCM 13064</strain>
    </source>
</reference>
<evidence type="ECO:0000313" key="2">
    <source>
        <dbReference type="EMBL" id="GGL10841.1"/>
    </source>
</evidence>
<dbReference type="Proteomes" id="UP000645217">
    <property type="component" value="Unassembled WGS sequence"/>
</dbReference>
<dbReference type="Pfam" id="PF00583">
    <property type="entry name" value="Acetyltransf_1"/>
    <property type="match status" value="1"/>
</dbReference>
<keyword evidence="3" id="KW-1185">Reference proteome</keyword>
<name>A0A917VRL2_9ACTN</name>
<dbReference type="SUPFAM" id="SSF55729">
    <property type="entry name" value="Acyl-CoA N-acyltransferases (Nat)"/>
    <property type="match status" value="1"/>
</dbReference>
<dbReference type="InterPro" id="IPR016181">
    <property type="entry name" value="Acyl_CoA_acyltransferase"/>
</dbReference>
<dbReference type="PANTHER" id="PTHR43441:SF2">
    <property type="entry name" value="FAMILY ACETYLTRANSFERASE, PUTATIVE (AFU_ORTHOLOGUE AFUA_7G00850)-RELATED"/>
    <property type="match status" value="1"/>
</dbReference>
<protein>
    <submittedName>
        <fullName evidence="2">Aminoglycoside N(6')-acetyltransferase</fullName>
    </submittedName>
</protein>
<dbReference type="GO" id="GO:0008999">
    <property type="term" value="F:protein-N-terminal-alanine acetyltransferase activity"/>
    <property type="evidence" value="ECO:0007669"/>
    <property type="project" value="TreeGrafter"/>
</dbReference>
<dbReference type="InterPro" id="IPR051908">
    <property type="entry name" value="Ribosomal_N-acetyltransferase"/>
</dbReference>
<evidence type="ECO:0000313" key="3">
    <source>
        <dbReference type="Proteomes" id="UP000645217"/>
    </source>
</evidence>
<reference evidence="2" key="2">
    <citation type="submission" date="2020-09" db="EMBL/GenBank/DDBJ databases">
        <authorList>
            <person name="Sun Q."/>
            <person name="Ohkuma M."/>
        </authorList>
    </citation>
    <scope>NUCLEOTIDE SEQUENCE</scope>
    <source>
        <strain evidence="2">JCM 13064</strain>
    </source>
</reference>
<organism evidence="2 3">
    <name type="scientific">Sphaerisporangium melleum</name>
    <dbReference type="NCBI Taxonomy" id="321316"/>
    <lineage>
        <taxon>Bacteria</taxon>
        <taxon>Bacillati</taxon>
        <taxon>Actinomycetota</taxon>
        <taxon>Actinomycetes</taxon>
        <taxon>Streptosporangiales</taxon>
        <taxon>Streptosporangiaceae</taxon>
        <taxon>Sphaerisporangium</taxon>
    </lineage>
</organism>
<dbReference type="PROSITE" id="PS51186">
    <property type="entry name" value="GNAT"/>
    <property type="match status" value="1"/>
</dbReference>
<dbReference type="RefSeq" id="WP_189166551.1">
    <property type="nucleotide sequence ID" value="NZ_BMNT01000041.1"/>
</dbReference>
<comment type="caution">
    <text evidence="2">The sequence shown here is derived from an EMBL/GenBank/DDBJ whole genome shotgun (WGS) entry which is preliminary data.</text>
</comment>
<dbReference type="Gene3D" id="3.40.630.30">
    <property type="match status" value="1"/>
</dbReference>
<evidence type="ECO:0000259" key="1">
    <source>
        <dbReference type="PROSITE" id="PS51186"/>
    </source>
</evidence>
<dbReference type="GO" id="GO:1990189">
    <property type="term" value="F:protein N-terminal-serine acetyltransferase activity"/>
    <property type="evidence" value="ECO:0007669"/>
    <property type="project" value="TreeGrafter"/>
</dbReference>
<dbReference type="EMBL" id="BMNT01000041">
    <property type="protein sequence ID" value="GGL10841.1"/>
    <property type="molecule type" value="Genomic_DNA"/>
</dbReference>
<accession>A0A917VRL2</accession>
<dbReference type="CDD" id="cd04301">
    <property type="entry name" value="NAT_SF"/>
    <property type="match status" value="1"/>
</dbReference>
<feature type="domain" description="N-acetyltransferase" evidence="1">
    <location>
        <begin position="2"/>
        <end position="167"/>
    </location>
</feature>
<dbReference type="InterPro" id="IPR000182">
    <property type="entry name" value="GNAT_dom"/>
</dbReference>
<sequence>MIELRDFVVSDAVSLVSWVDGPAELVMWSGATGFTWPLDERQVLRYAAGAHDRMRVWTAVDRDDPGKPLAHASMMLDAPGWTARLGRVLVAPGARGCGVGEALVGAVQRVAFDEMGVHRVSLGVFTHNATAVRLYERLGFVREGTLREVATANGVWWSSFEMSILADEWRSRPAS</sequence>
<proteinExistence type="predicted"/>
<gene>
    <name evidence="2" type="ORF">GCM10007964_61340</name>
</gene>
<dbReference type="AlphaFoldDB" id="A0A917VRL2"/>